<reference evidence="16 17" key="1">
    <citation type="submission" date="2019-02" db="EMBL/GenBank/DDBJ databases">
        <title>Deep-cultivation of Planctomycetes and their phenomic and genomic characterization uncovers novel biology.</title>
        <authorList>
            <person name="Wiegand S."/>
            <person name="Jogler M."/>
            <person name="Boedeker C."/>
            <person name="Pinto D."/>
            <person name="Vollmers J."/>
            <person name="Rivas-Marin E."/>
            <person name="Kohn T."/>
            <person name="Peeters S.H."/>
            <person name="Heuer A."/>
            <person name="Rast P."/>
            <person name="Oberbeckmann S."/>
            <person name="Bunk B."/>
            <person name="Jeske O."/>
            <person name="Meyerdierks A."/>
            <person name="Storesund J.E."/>
            <person name="Kallscheuer N."/>
            <person name="Luecker S."/>
            <person name="Lage O.M."/>
            <person name="Pohl T."/>
            <person name="Merkel B.J."/>
            <person name="Hornburger P."/>
            <person name="Mueller R.-W."/>
            <person name="Bruemmer F."/>
            <person name="Labrenz M."/>
            <person name="Spormann A.M."/>
            <person name="Op den Camp H."/>
            <person name="Overmann J."/>
            <person name="Amann R."/>
            <person name="Jetten M.S.M."/>
            <person name="Mascher T."/>
            <person name="Medema M.H."/>
            <person name="Devos D.P."/>
            <person name="Kaster A.-K."/>
            <person name="Ovreas L."/>
            <person name="Rohde M."/>
            <person name="Galperin M.Y."/>
            <person name="Jogler C."/>
        </authorList>
    </citation>
    <scope>NUCLEOTIDE SEQUENCE [LARGE SCALE GENOMIC DNA]</scope>
    <source>
        <strain evidence="16 17">Mal33</strain>
    </source>
</reference>
<evidence type="ECO:0000256" key="9">
    <source>
        <dbReference type="ARBA" id="ARBA00023136"/>
    </source>
</evidence>
<dbReference type="InterPro" id="IPR001789">
    <property type="entry name" value="Sig_transdc_resp-reg_receiver"/>
</dbReference>
<evidence type="ECO:0000256" key="10">
    <source>
        <dbReference type="PROSITE-ProRule" id="PRU00110"/>
    </source>
</evidence>
<dbReference type="Gene3D" id="1.20.120.160">
    <property type="entry name" value="HPT domain"/>
    <property type="match status" value="1"/>
</dbReference>
<proteinExistence type="predicted"/>
<keyword evidence="9 13" id="KW-0472">Membrane</keyword>
<dbReference type="Gene3D" id="3.40.50.2300">
    <property type="match status" value="1"/>
</dbReference>
<keyword evidence="3 11" id="KW-0597">Phosphoprotein</keyword>
<dbReference type="Proteomes" id="UP000316770">
    <property type="component" value="Chromosome"/>
</dbReference>
<comment type="subcellular location">
    <subcellularLocation>
        <location evidence="1">Cell membrane</location>
        <topology evidence="1">Multi-pass membrane protein</topology>
    </subcellularLocation>
</comment>
<protein>
    <submittedName>
        <fullName evidence="16">Sensor histidine kinase RcsC</fullName>
        <ecNumber evidence="16">2.7.13.3</ecNumber>
    </submittedName>
</protein>
<feature type="modified residue" description="Phosphohistidine" evidence="10">
    <location>
        <position position="364"/>
    </location>
</feature>
<evidence type="ECO:0000313" key="16">
    <source>
        <dbReference type="EMBL" id="QDV57084.1"/>
    </source>
</evidence>
<evidence type="ECO:0000256" key="5">
    <source>
        <dbReference type="ARBA" id="ARBA00022741"/>
    </source>
</evidence>
<feature type="modified residue" description="4-aspartylphosphate" evidence="11">
    <location>
        <position position="218"/>
    </location>
</feature>
<dbReference type="Pfam" id="PF01627">
    <property type="entry name" value="Hpt"/>
    <property type="match status" value="1"/>
</dbReference>
<dbReference type="InterPro" id="IPR011006">
    <property type="entry name" value="CheY-like_superfamily"/>
</dbReference>
<keyword evidence="5" id="KW-0547">Nucleotide-binding</keyword>
<dbReference type="EC" id="2.7.13.3" evidence="16"/>
<dbReference type="Pfam" id="PF00072">
    <property type="entry name" value="Response_reg"/>
    <property type="match status" value="1"/>
</dbReference>
<keyword evidence="4 13" id="KW-0812">Transmembrane</keyword>
<feature type="compositionally biased region" description="Low complexity" evidence="12">
    <location>
        <begin position="143"/>
        <end position="157"/>
    </location>
</feature>
<evidence type="ECO:0000256" key="12">
    <source>
        <dbReference type="SAM" id="MobiDB-lite"/>
    </source>
</evidence>
<evidence type="ECO:0000259" key="14">
    <source>
        <dbReference type="PROSITE" id="PS50110"/>
    </source>
</evidence>
<dbReference type="SMART" id="SM00073">
    <property type="entry name" value="HPT"/>
    <property type="match status" value="1"/>
</dbReference>
<dbReference type="PANTHER" id="PTHR45339">
    <property type="entry name" value="HYBRID SIGNAL TRANSDUCTION HISTIDINE KINASE J"/>
    <property type="match status" value="1"/>
</dbReference>
<gene>
    <name evidence="16" type="primary">rcsC</name>
    <name evidence="16" type="ORF">Mal33_30850</name>
</gene>
<dbReference type="GO" id="GO:0005524">
    <property type="term" value="F:ATP binding"/>
    <property type="evidence" value="ECO:0007669"/>
    <property type="project" value="UniProtKB-KW"/>
</dbReference>
<dbReference type="PANTHER" id="PTHR45339:SF1">
    <property type="entry name" value="HYBRID SIGNAL TRANSDUCTION HISTIDINE KINASE J"/>
    <property type="match status" value="1"/>
</dbReference>
<dbReference type="RefSeq" id="WP_197452649.1">
    <property type="nucleotide sequence ID" value="NZ_CP036318.1"/>
</dbReference>
<keyword evidence="7 13" id="KW-1133">Transmembrane helix</keyword>
<evidence type="ECO:0000256" key="2">
    <source>
        <dbReference type="ARBA" id="ARBA00022475"/>
    </source>
</evidence>
<evidence type="ECO:0000256" key="8">
    <source>
        <dbReference type="ARBA" id="ARBA00023012"/>
    </source>
</evidence>
<evidence type="ECO:0000256" key="3">
    <source>
        <dbReference type="ARBA" id="ARBA00022553"/>
    </source>
</evidence>
<dbReference type="SUPFAM" id="SSF52172">
    <property type="entry name" value="CheY-like"/>
    <property type="match status" value="1"/>
</dbReference>
<feature type="domain" description="HPt" evidence="15">
    <location>
        <begin position="325"/>
        <end position="422"/>
    </location>
</feature>
<evidence type="ECO:0000256" key="7">
    <source>
        <dbReference type="ARBA" id="ARBA00022989"/>
    </source>
</evidence>
<evidence type="ECO:0000256" key="4">
    <source>
        <dbReference type="ARBA" id="ARBA00022692"/>
    </source>
</evidence>
<dbReference type="CDD" id="cd00088">
    <property type="entry name" value="HPT"/>
    <property type="match status" value="1"/>
</dbReference>
<evidence type="ECO:0000256" key="13">
    <source>
        <dbReference type="SAM" id="Phobius"/>
    </source>
</evidence>
<name>A0A518IVG8_9BACT</name>
<evidence type="ECO:0000256" key="1">
    <source>
        <dbReference type="ARBA" id="ARBA00004651"/>
    </source>
</evidence>
<evidence type="ECO:0000256" key="11">
    <source>
        <dbReference type="PROSITE-ProRule" id="PRU00169"/>
    </source>
</evidence>
<dbReference type="GO" id="GO:0005886">
    <property type="term" value="C:plasma membrane"/>
    <property type="evidence" value="ECO:0007669"/>
    <property type="project" value="UniProtKB-SubCell"/>
</dbReference>
<organism evidence="16 17">
    <name type="scientific">Rosistilla oblonga</name>
    <dbReference type="NCBI Taxonomy" id="2527990"/>
    <lineage>
        <taxon>Bacteria</taxon>
        <taxon>Pseudomonadati</taxon>
        <taxon>Planctomycetota</taxon>
        <taxon>Planctomycetia</taxon>
        <taxon>Pirellulales</taxon>
        <taxon>Pirellulaceae</taxon>
        <taxon>Rosistilla</taxon>
    </lineage>
</organism>
<keyword evidence="16" id="KW-0808">Transferase</keyword>
<keyword evidence="16" id="KW-0418">Kinase</keyword>
<keyword evidence="8" id="KW-0902">Two-component regulatory system</keyword>
<keyword evidence="17" id="KW-1185">Reference proteome</keyword>
<dbReference type="InterPro" id="IPR036641">
    <property type="entry name" value="HPT_dom_sf"/>
</dbReference>
<dbReference type="GO" id="GO:0004673">
    <property type="term" value="F:protein histidine kinase activity"/>
    <property type="evidence" value="ECO:0007669"/>
    <property type="project" value="UniProtKB-EC"/>
</dbReference>
<dbReference type="EMBL" id="CP036318">
    <property type="protein sequence ID" value="QDV57084.1"/>
    <property type="molecule type" value="Genomic_DNA"/>
</dbReference>
<keyword evidence="6" id="KW-0067">ATP-binding</keyword>
<sequence length="426" mass="46482">MNETPPDPIAHLRHRCLISIGAIVVISLIAQTAVAWGTAASIGLIETIFALTMLAVLIEVFFVFEPAVRTLQTQFLDLQRMLATAQEHSNPPSTDQVKPQEVFAVYREANETPRQPSQQIAAILIPQAAEATVSENVQADHPTSNALSTNTLSTNALPAPREDNAMTPKILLVEDNQINQMLAQEVLVSNDWQCDIAENGVEALDAIGVKTFDLILMDCQMPVMDGFSLTREIRARQLDGRLTSRCPIIAVTANALTGDRQKCIDAGMDDYLAKPFNPNQLTEIVEQWLPASTPRNPPRAIAADPAPEAPLPFVRQEFMERCMGDLGFAESLLESFQSDSLARVDEIVQHARQRNATAAGNAAHTLKGMAGILAAHPLQSIAADIEQAGRQDQLDQIDDLIDDLQNEVARCLAYIPKLTQGELESA</sequence>
<dbReference type="GO" id="GO:0000160">
    <property type="term" value="P:phosphorelay signal transduction system"/>
    <property type="evidence" value="ECO:0007669"/>
    <property type="project" value="UniProtKB-KW"/>
</dbReference>
<feature type="region of interest" description="Disordered" evidence="12">
    <location>
        <begin position="141"/>
        <end position="160"/>
    </location>
</feature>
<dbReference type="CDD" id="cd17546">
    <property type="entry name" value="REC_hyHK_CKI1_RcsC-like"/>
    <property type="match status" value="1"/>
</dbReference>
<dbReference type="SMART" id="SM00448">
    <property type="entry name" value="REC"/>
    <property type="match status" value="1"/>
</dbReference>
<dbReference type="SUPFAM" id="SSF47226">
    <property type="entry name" value="Histidine-containing phosphotransfer domain, HPT domain"/>
    <property type="match status" value="1"/>
</dbReference>
<keyword evidence="2" id="KW-1003">Cell membrane</keyword>
<dbReference type="PROSITE" id="PS50894">
    <property type="entry name" value="HPT"/>
    <property type="match status" value="1"/>
</dbReference>
<dbReference type="InterPro" id="IPR008207">
    <property type="entry name" value="Sig_transdc_His_kin_Hpt_dom"/>
</dbReference>
<dbReference type="PROSITE" id="PS50110">
    <property type="entry name" value="RESPONSE_REGULATORY"/>
    <property type="match status" value="1"/>
</dbReference>
<evidence type="ECO:0000259" key="15">
    <source>
        <dbReference type="PROSITE" id="PS50894"/>
    </source>
</evidence>
<feature type="transmembrane region" description="Helical" evidence="13">
    <location>
        <begin position="16"/>
        <end position="36"/>
    </location>
</feature>
<dbReference type="AlphaFoldDB" id="A0A518IVG8"/>
<feature type="domain" description="Response regulatory" evidence="14">
    <location>
        <begin position="169"/>
        <end position="289"/>
    </location>
</feature>
<accession>A0A518IVG8</accession>
<evidence type="ECO:0000256" key="6">
    <source>
        <dbReference type="ARBA" id="ARBA00022840"/>
    </source>
</evidence>
<feature type="transmembrane region" description="Helical" evidence="13">
    <location>
        <begin position="42"/>
        <end position="64"/>
    </location>
</feature>
<evidence type="ECO:0000313" key="17">
    <source>
        <dbReference type="Proteomes" id="UP000316770"/>
    </source>
</evidence>